<keyword evidence="3" id="KW-1185">Reference proteome</keyword>
<gene>
    <name evidence="2" type="ORF">EW146_g3313</name>
</gene>
<dbReference type="Proteomes" id="UP000310158">
    <property type="component" value="Unassembled WGS sequence"/>
</dbReference>
<dbReference type="OrthoDB" id="1001765at2759"/>
<comment type="caution">
    <text evidence="2">The sequence shown here is derived from an EMBL/GenBank/DDBJ whole genome shotgun (WGS) entry which is preliminary data.</text>
</comment>
<evidence type="ECO:0000313" key="3">
    <source>
        <dbReference type="Proteomes" id="UP000310158"/>
    </source>
</evidence>
<dbReference type="PANTHER" id="PTHR38705">
    <property type="entry name" value="PROTEIN RDS1"/>
    <property type="match status" value="1"/>
</dbReference>
<keyword evidence="1" id="KW-0732">Signal</keyword>
<organism evidence="2 3">
    <name type="scientific">Bondarzewia mesenterica</name>
    <dbReference type="NCBI Taxonomy" id="1095465"/>
    <lineage>
        <taxon>Eukaryota</taxon>
        <taxon>Fungi</taxon>
        <taxon>Dikarya</taxon>
        <taxon>Basidiomycota</taxon>
        <taxon>Agaricomycotina</taxon>
        <taxon>Agaricomycetes</taxon>
        <taxon>Russulales</taxon>
        <taxon>Bondarzewiaceae</taxon>
        <taxon>Bondarzewia</taxon>
    </lineage>
</organism>
<reference evidence="2 3" key="1">
    <citation type="submission" date="2019-02" db="EMBL/GenBank/DDBJ databases">
        <title>Genome sequencing of the rare red list fungi Bondarzewia mesenterica.</title>
        <authorList>
            <person name="Buettner E."/>
            <person name="Kellner H."/>
        </authorList>
    </citation>
    <scope>NUCLEOTIDE SEQUENCE [LARGE SCALE GENOMIC DNA]</scope>
    <source>
        <strain evidence="2 3">DSM 108281</strain>
    </source>
</reference>
<dbReference type="AlphaFoldDB" id="A0A4S4LYD1"/>
<dbReference type="Pfam" id="PF13668">
    <property type="entry name" value="Ferritin_2"/>
    <property type="match status" value="1"/>
</dbReference>
<proteinExistence type="predicted"/>
<feature type="signal peptide" evidence="1">
    <location>
        <begin position="1"/>
        <end position="27"/>
    </location>
</feature>
<accession>A0A4S4LYD1</accession>
<evidence type="ECO:0000256" key="1">
    <source>
        <dbReference type="SAM" id="SignalP"/>
    </source>
</evidence>
<dbReference type="InterPro" id="IPR039254">
    <property type="entry name" value="Rds1"/>
</dbReference>
<dbReference type="InterPro" id="IPR009078">
    <property type="entry name" value="Ferritin-like_SF"/>
</dbReference>
<feature type="chain" id="PRO_5021015014" evidence="1">
    <location>
        <begin position="28"/>
        <end position="379"/>
    </location>
</feature>
<dbReference type="PANTHER" id="PTHR38705:SF1">
    <property type="entry name" value="PROTEIN RDS1"/>
    <property type="match status" value="1"/>
</dbReference>
<name>A0A4S4LYD1_9AGAM</name>
<evidence type="ECO:0000313" key="2">
    <source>
        <dbReference type="EMBL" id="THH17505.1"/>
    </source>
</evidence>
<sequence>MSSFMRRLVSLLLLPILLDFFPIFTSASPAPSPAPTTPKVFQSRSVRQAAANVNDTQILQFALALEYVENVFYNGYLDKFDDAAFAQAGYPPWVRKRFMQLVEHENTHVVFLKGVLGADAPLPCEYQYPVTTPQEFVTLAGVFEGGATAAYLGYANLLQDPDHITSAGSIVITECVCPSVSSLPLFSRFPSPSVIIIGIKEALLISHPIRSRHAAWIQSAVEKGAAWSTSFGTPLSLNNVYTLLSTFVVSCPSSNPVLPFRIFPQLAISPASPLPGSSISLAFNATAASNTGNSSTDAQQFLAIFSGLDTTFVPISTSTSTSADGNTTIVNTALIPDTLQGTAYAVVTNSDALPVTDATTLTGPAIFIFPLPSDAINSQ</sequence>
<dbReference type="SUPFAM" id="SSF47240">
    <property type="entry name" value="Ferritin-like"/>
    <property type="match status" value="1"/>
</dbReference>
<protein>
    <submittedName>
        <fullName evidence="2">Uncharacterized protein</fullName>
    </submittedName>
</protein>
<dbReference type="EMBL" id="SGPL01000108">
    <property type="protein sequence ID" value="THH17505.1"/>
    <property type="molecule type" value="Genomic_DNA"/>
</dbReference>